<dbReference type="Gene3D" id="1.20.1280.50">
    <property type="match status" value="1"/>
</dbReference>
<dbReference type="InterPro" id="IPR032675">
    <property type="entry name" value="LRR_dom_sf"/>
</dbReference>
<dbReference type="AlphaFoldDB" id="A0A6A4HHS3"/>
<dbReference type="Gene3D" id="3.80.10.10">
    <property type="entry name" value="Ribonuclease Inhibitor"/>
    <property type="match status" value="1"/>
</dbReference>
<name>A0A6A4HHS3_9AGAR</name>
<gene>
    <name evidence="1" type="ORF">BT96DRAFT_977521</name>
</gene>
<dbReference type="SUPFAM" id="SSF52047">
    <property type="entry name" value="RNI-like"/>
    <property type="match status" value="1"/>
</dbReference>
<protein>
    <recommendedName>
        <fullName evidence="3">F-box domain-containing protein</fullName>
    </recommendedName>
</protein>
<evidence type="ECO:0008006" key="3">
    <source>
        <dbReference type="Google" id="ProtNLM"/>
    </source>
</evidence>
<evidence type="ECO:0000313" key="2">
    <source>
        <dbReference type="Proteomes" id="UP000799118"/>
    </source>
</evidence>
<dbReference type="InterPro" id="IPR036047">
    <property type="entry name" value="F-box-like_dom_sf"/>
</dbReference>
<accession>A0A6A4HHS3</accession>
<proteinExistence type="predicted"/>
<dbReference type="EMBL" id="ML769514">
    <property type="protein sequence ID" value="KAE9396425.1"/>
    <property type="molecule type" value="Genomic_DNA"/>
</dbReference>
<keyword evidence="2" id="KW-1185">Reference proteome</keyword>
<dbReference type="SUPFAM" id="SSF81383">
    <property type="entry name" value="F-box domain"/>
    <property type="match status" value="1"/>
</dbReference>
<reference evidence="1" key="1">
    <citation type="journal article" date="2019" name="Environ. Microbiol.">
        <title>Fungal ecological strategies reflected in gene transcription - a case study of two litter decomposers.</title>
        <authorList>
            <person name="Barbi F."/>
            <person name="Kohler A."/>
            <person name="Barry K."/>
            <person name="Baskaran P."/>
            <person name="Daum C."/>
            <person name="Fauchery L."/>
            <person name="Ihrmark K."/>
            <person name="Kuo A."/>
            <person name="LaButti K."/>
            <person name="Lipzen A."/>
            <person name="Morin E."/>
            <person name="Grigoriev I.V."/>
            <person name="Henrissat B."/>
            <person name="Lindahl B."/>
            <person name="Martin F."/>
        </authorList>
    </citation>
    <scope>NUCLEOTIDE SEQUENCE</scope>
    <source>
        <strain evidence="1">JB14</strain>
    </source>
</reference>
<dbReference type="Proteomes" id="UP000799118">
    <property type="component" value="Unassembled WGS sequence"/>
</dbReference>
<dbReference type="OrthoDB" id="3266451at2759"/>
<sequence length="618" mass="70358">MSTENDGLFPGCRNPFKPRIDLSSAEFMDATRFEFEPSMTEVEAMFSLADQDSTVSDHAHRITTDPAGEPQQSLISPLRRFPNEIIARIFEYTCEENFLQEFPWHDTDYPSATPTKLSLPVITYLPAMTISSVCSRWRQLALSYPALWSNLRVEICILSHQDDIDGFIATLDRYLEASGNYPLNLELNILGHPLWPAGLLAVDCLVCHAHRWKKFTYVGDYTLTDYGILSDLHFPIIADLTLAADYNIITSTDLDCFKHAPNLRALRTTAFDSSAIPYHQLQRANFGIFDYDDMEDILQECPSLTSLEVIGSEDVSEFPASPSSHNILSLCIHENSRGRECFYNLLFSCFNFPLLRELNIIGDDNERYVRHWPRKAFDSFISRSGCTITTFTIHHVSLSDEELIAVLRIMPSLTDLEINDEKLSSDRVSPITSQLISSLRRQCIIPEHARVPTGSNMHLIPSLRSLRLVFKGMVFDDMLIETVQSRWLPDLDYAMAVGVDCSRSVVLKFCHRKVDEEVYKPLHDLDKMGIRKYPVLLCEENSWKFTSNSAALSDAHLSMTGIHYWQRRSIGIRPSTITPRTLAIDRAHGKTQSKTKGEKRKYLKPPILVLCIVNLSLF</sequence>
<organism evidence="1 2">
    <name type="scientific">Gymnopus androsaceus JB14</name>
    <dbReference type="NCBI Taxonomy" id="1447944"/>
    <lineage>
        <taxon>Eukaryota</taxon>
        <taxon>Fungi</taxon>
        <taxon>Dikarya</taxon>
        <taxon>Basidiomycota</taxon>
        <taxon>Agaricomycotina</taxon>
        <taxon>Agaricomycetes</taxon>
        <taxon>Agaricomycetidae</taxon>
        <taxon>Agaricales</taxon>
        <taxon>Marasmiineae</taxon>
        <taxon>Omphalotaceae</taxon>
        <taxon>Gymnopus</taxon>
    </lineage>
</organism>
<evidence type="ECO:0000313" key="1">
    <source>
        <dbReference type="EMBL" id="KAE9396425.1"/>
    </source>
</evidence>